<name>A0A4R5VPE3_9BACI</name>
<feature type="domain" description="HTH merR-type" evidence="2">
    <location>
        <begin position="5"/>
        <end position="69"/>
    </location>
</feature>
<evidence type="ECO:0000313" key="3">
    <source>
        <dbReference type="EMBL" id="MDQ6598245.1"/>
    </source>
</evidence>
<protein>
    <submittedName>
        <fullName evidence="4">MerR family transcriptional regulator</fullName>
    </submittedName>
</protein>
<evidence type="ECO:0000259" key="2">
    <source>
        <dbReference type="Pfam" id="PF13411"/>
    </source>
</evidence>
<evidence type="ECO:0000256" key="1">
    <source>
        <dbReference type="SAM" id="MobiDB-lite"/>
    </source>
</evidence>
<dbReference type="GO" id="GO:0003677">
    <property type="term" value="F:DNA binding"/>
    <property type="evidence" value="ECO:0007669"/>
    <property type="project" value="InterPro"/>
</dbReference>
<keyword evidence="6" id="KW-1185">Reference proteome</keyword>
<gene>
    <name evidence="4" type="ORF">E2K98_19300</name>
    <name evidence="3" type="ORF">RCG21_18095</name>
</gene>
<dbReference type="EMBL" id="SMYO01000009">
    <property type="protein sequence ID" value="TDK59379.1"/>
    <property type="molecule type" value="Genomic_DNA"/>
</dbReference>
<proteinExistence type="predicted"/>
<organism evidence="4 5">
    <name type="scientific">Bacillus salipaludis</name>
    <dbReference type="NCBI Taxonomy" id="2547811"/>
    <lineage>
        <taxon>Bacteria</taxon>
        <taxon>Bacillati</taxon>
        <taxon>Bacillota</taxon>
        <taxon>Bacilli</taxon>
        <taxon>Bacillales</taxon>
        <taxon>Bacillaceae</taxon>
        <taxon>Bacillus</taxon>
    </lineage>
</organism>
<dbReference type="AlphaFoldDB" id="A0A4R5VPE3"/>
<dbReference type="RefSeq" id="WP_133336969.1">
    <property type="nucleotide sequence ID" value="NZ_JAVGVR010000001.1"/>
</dbReference>
<reference evidence="3" key="2">
    <citation type="submission" date="2023-08" db="EMBL/GenBank/DDBJ databases">
        <title>Nitrogen cycling bacteria in agricultural field soils.</title>
        <authorList>
            <person name="Jang J."/>
        </authorList>
    </citation>
    <scope>NUCLEOTIDE SEQUENCE</scope>
    <source>
        <strain evidence="3">PS3-36</strain>
    </source>
</reference>
<evidence type="ECO:0000313" key="6">
    <source>
        <dbReference type="Proteomes" id="UP001178888"/>
    </source>
</evidence>
<feature type="region of interest" description="Disordered" evidence="1">
    <location>
        <begin position="111"/>
        <end position="132"/>
    </location>
</feature>
<comment type="caution">
    <text evidence="4">The sequence shown here is derived from an EMBL/GenBank/DDBJ whole genome shotgun (WGS) entry which is preliminary data.</text>
</comment>
<evidence type="ECO:0000313" key="4">
    <source>
        <dbReference type="EMBL" id="TDK59379.1"/>
    </source>
</evidence>
<dbReference type="Proteomes" id="UP000295132">
    <property type="component" value="Unassembled WGS sequence"/>
</dbReference>
<dbReference type="EMBL" id="JAVGVR010000001">
    <property type="protein sequence ID" value="MDQ6598245.1"/>
    <property type="molecule type" value="Genomic_DNA"/>
</dbReference>
<accession>A0A4R5VPE3</accession>
<dbReference type="Pfam" id="PF13411">
    <property type="entry name" value="MerR_1"/>
    <property type="match status" value="1"/>
</dbReference>
<dbReference type="Proteomes" id="UP001178888">
    <property type="component" value="Unassembled WGS sequence"/>
</dbReference>
<dbReference type="GO" id="GO:0006355">
    <property type="term" value="P:regulation of DNA-templated transcription"/>
    <property type="evidence" value="ECO:0007669"/>
    <property type="project" value="InterPro"/>
</dbReference>
<reference evidence="4 5" key="1">
    <citation type="submission" date="2019-03" db="EMBL/GenBank/DDBJ databases">
        <title>Bacillus niacini sp. nov. a Nicotinate-Metabolizing Mesophile Isolated from Soil.</title>
        <authorList>
            <person name="Zhang G."/>
        </authorList>
    </citation>
    <scope>NUCLEOTIDE SEQUENCE [LARGE SCALE GENOMIC DNA]</scope>
    <source>
        <strain evidence="4 5">WN066</strain>
    </source>
</reference>
<dbReference type="InterPro" id="IPR000551">
    <property type="entry name" value="MerR-type_HTH_dom"/>
</dbReference>
<dbReference type="Gene3D" id="1.10.1660.10">
    <property type="match status" value="1"/>
</dbReference>
<sequence length="218" mass="25841">MSEMYSPRDAQKMLKINSSTLRKYANILEKHGYHIHRNTRGHRGFFDQDVNILRQLIEFSKQEDMTLEHSVEAAMASVSEQKKSDTVSGPVEITNDLEDPNELLVMSEEEIARSSEENRAESQTESVQKTDERDIELARNHYELLERIEHLERINLDLIKLLKEKAVREAYLEEKINQIARFVDRSEQLMVERSKLMEEEVRLQIAAAQQKKWWQWWK</sequence>
<evidence type="ECO:0000313" key="5">
    <source>
        <dbReference type="Proteomes" id="UP000295132"/>
    </source>
</evidence>